<feature type="transmembrane region" description="Helical" evidence="1">
    <location>
        <begin position="20"/>
        <end position="40"/>
    </location>
</feature>
<keyword evidence="1" id="KW-0812">Transmembrane</keyword>
<protein>
    <submittedName>
        <fullName evidence="2">Lactobin A/cerein 7B family class IIb bacteriocin</fullName>
    </submittedName>
</protein>
<dbReference type="EMBL" id="QPJT01000022">
    <property type="protein sequence ID" value="RCX12342.1"/>
    <property type="molecule type" value="Genomic_DNA"/>
</dbReference>
<dbReference type="AlphaFoldDB" id="A0A369ASK4"/>
<accession>A0A369ASK4</accession>
<evidence type="ECO:0000313" key="2">
    <source>
        <dbReference type="EMBL" id="RCX12342.1"/>
    </source>
</evidence>
<reference evidence="2 3" key="1">
    <citation type="submission" date="2018-07" db="EMBL/GenBank/DDBJ databases">
        <title>Genomic Encyclopedia of Type Strains, Phase IV (KMG-IV): sequencing the most valuable type-strain genomes for metagenomic binning, comparative biology and taxonomic classification.</title>
        <authorList>
            <person name="Goeker M."/>
        </authorList>
    </citation>
    <scope>NUCLEOTIDE SEQUENCE [LARGE SCALE GENOMIC DNA]</scope>
    <source>
        <strain evidence="2 3">DSM 27016</strain>
    </source>
</reference>
<evidence type="ECO:0000313" key="3">
    <source>
        <dbReference type="Proteomes" id="UP000253034"/>
    </source>
</evidence>
<comment type="caution">
    <text evidence="2">The sequence shown here is derived from an EMBL/GenBank/DDBJ whole genome shotgun (WGS) entry which is preliminary data.</text>
</comment>
<keyword evidence="3" id="KW-1185">Reference proteome</keyword>
<keyword evidence="1" id="KW-1133">Transmembrane helix</keyword>
<keyword evidence="1" id="KW-0472">Membrane</keyword>
<name>A0A369ASK4_9FIRM</name>
<proteinExistence type="predicted"/>
<organism evidence="2 3">
    <name type="scientific">Anaerobacterium chartisolvens</name>
    <dbReference type="NCBI Taxonomy" id="1297424"/>
    <lineage>
        <taxon>Bacteria</taxon>
        <taxon>Bacillati</taxon>
        <taxon>Bacillota</taxon>
        <taxon>Clostridia</taxon>
        <taxon>Eubacteriales</taxon>
        <taxon>Oscillospiraceae</taxon>
        <taxon>Anaerobacterium</taxon>
    </lineage>
</organism>
<evidence type="ECO:0000256" key="1">
    <source>
        <dbReference type="SAM" id="Phobius"/>
    </source>
</evidence>
<dbReference type="NCBIfam" id="TIGR03949">
    <property type="entry name" value="bact_IIb_cerein"/>
    <property type="match status" value="1"/>
</dbReference>
<dbReference type="RefSeq" id="WP_114298963.1">
    <property type="nucleotide sequence ID" value="NZ_QPJT01000022.1"/>
</dbReference>
<sequence length="56" mass="5840">MTGFIELRDEELCDVNGGVIPILAAAGAVAAVGGVFYLGCQCGEYIGKAIYYATHK</sequence>
<dbReference type="InterPro" id="IPR023991">
    <property type="entry name" value="Bacteriocin_IIb_lactobn/cerein"/>
</dbReference>
<gene>
    <name evidence="2" type="ORF">DFR58_12231</name>
</gene>
<dbReference type="Proteomes" id="UP000253034">
    <property type="component" value="Unassembled WGS sequence"/>
</dbReference>